<dbReference type="GO" id="GO:0000978">
    <property type="term" value="F:RNA polymerase II cis-regulatory region sequence-specific DNA binding"/>
    <property type="evidence" value="ECO:0007669"/>
    <property type="project" value="TreeGrafter"/>
</dbReference>
<evidence type="ECO:0000256" key="9">
    <source>
        <dbReference type="RuleBase" id="RU004020"/>
    </source>
</evidence>
<keyword evidence="5" id="KW-0346">Stress response</keyword>
<dbReference type="SUPFAM" id="SSF46785">
    <property type="entry name" value="Winged helix' DNA-binding domain"/>
    <property type="match status" value="1"/>
</dbReference>
<dbReference type="Gene3D" id="1.10.10.10">
    <property type="entry name" value="Winged helix-like DNA-binding domain superfamily/Winged helix DNA-binding domain"/>
    <property type="match status" value="1"/>
</dbReference>
<dbReference type="GO" id="GO:0006357">
    <property type="term" value="P:regulation of transcription by RNA polymerase II"/>
    <property type="evidence" value="ECO:0007669"/>
    <property type="project" value="TreeGrafter"/>
</dbReference>
<evidence type="ECO:0000256" key="4">
    <source>
        <dbReference type="ARBA" id="ARBA00023015"/>
    </source>
</evidence>
<reference evidence="12" key="1">
    <citation type="submission" date="2015-07" db="EMBL/GenBank/DDBJ databases">
        <title>Transcriptome Assembly of Anthurium amnicola.</title>
        <authorList>
            <person name="Suzuki J."/>
        </authorList>
    </citation>
    <scope>NUCLEOTIDE SEQUENCE</scope>
</reference>
<evidence type="ECO:0000256" key="1">
    <source>
        <dbReference type="ARBA" id="ARBA00004123"/>
    </source>
</evidence>
<dbReference type="PANTHER" id="PTHR10015:SF338">
    <property type="entry name" value="HEAT STRESS TRANSCRIPTION FACTOR A-2"/>
    <property type="match status" value="1"/>
</dbReference>
<dbReference type="GO" id="GO:0034605">
    <property type="term" value="P:cellular response to heat"/>
    <property type="evidence" value="ECO:0007669"/>
    <property type="project" value="TreeGrafter"/>
</dbReference>
<dbReference type="PRINTS" id="PR00056">
    <property type="entry name" value="HSFDOMAIN"/>
</dbReference>
<dbReference type="PANTHER" id="PTHR10015">
    <property type="entry name" value="HEAT SHOCK TRANSCRIPTION FACTOR"/>
    <property type="match status" value="1"/>
</dbReference>
<gene>
    <name evidence="12" type="primary">HSFA2_4</name>
    <name evidence="12" type="ORF">g.60738</name>
</gene>
<feature type="domain" description="HSF-type DNA-binding" evidence="11">
    <location>
        <begin position="35"/>
        <end position="113"/>
    </location>
</feature>
<dbReference type="InterPro" id="IPR000232">
    <property type="entry name" value="HSF_DNA-bd"/>
</dbReference>
<proteinExistence type="inferred from homology"/>
<evidence type="ECO:0000256" key="3">
    <source>
        <dbReference type="ARBA" id="ARBA00022553"/>
    </source>
</evidence>
<evidence type="ECO:0000256" key="6">
    <source>
        <dbReference type="ARBA" id="ARBA00023125"/>
    </source>
</evidence>
<dbReference type="GO" id="GO:0005634">
    <property type="term" value="C:nucleus"/>
    <property type="evidence" value="ECO:0007669"/>
    <property type="project" value="UniProtKB-SubCell"/>
</dbReference>
<comment type="subcellular location">
    <subcellularLocation>
        <location evidence="1">Nucleus</location>
    </subcellularLocation>
</comment>
<evidence type="ECO:0000256" key="10">
    <source>
        <dbReference type="SAM" id="MobiDB-lite"/>
    </source>
</evidence>
<dbReference type="SMART" id="SM00415">
    <property type="entry name" value="HSF"/>
    <property type="match status" value="1"/>
</dbReference>
<dbReference type="Pfam" id="PF00447">
    <property type="entry name" value="HSF_DNA-bind"/>
    <property type="match status" value="1"/>
</dbReference>
<dbReference type="AlphaFoldDB" id="A0A1D1YJE3"/>
<feature type="region of interest" description="Disordered" evidence="10">
    <location>
        <begin position="1"/>
        <end position="38"/>
    </location>
</feature>
<dbReference type="InterPro" id="IPR036390">
    <property type="entry name" value="WH_DNA-bd_sf"/>
</dbReference>
<protein>
    <submittedName>
        <fullName evidence="12">Heat stress transcription factor A-2</fullName>
    </submittedName>
</protein>
<evidence type="ECO:0000313" key="12">
    <source>
        <dbReference type="EMBL" id="JAT54747.1"/>
    </source>
</evidence>
<keyword evidence="4" id="KW-0805">Transcription regulation</keyword>
<feature type="compositionally biased region" description="Pro residues" evidence="10">
    <location>
        <begin position="19"/>
        <end position="38"/>
    </location>
</feature>
<comment type="similarity">
    <text evidence="9">Belongs to the HSF family.</text>
</comment>
<evidence type="ECO:0000256" key="2">
    <source>
        <dbReference type="ARBA" id="ARBA00011233"/>
    </source>
</evidence>
<dbReference type="InterPro" id="IPR036388">
    <property type="entry name" value="WH-like_DNA-bd_sf"/>
</dbReference>
<keyword evidence="6" id="KW-0238">DNA-binding</keyword>
<sequence>MEGSVTVAKEEVEAREAVPLPPQSPRPMPGLNEPGPPPFLTKTFEMVEDPATDAVVSWSSGRNSFVVWDAHAFATTLLRKHFKHGNFSSFIRQLNTYVYLLLLADPRPCLDRQVVV</sequence>
<evidence type="ECO:0000256" key="7">
    <source>
        <dbReference type="ARBA" id="ARBA00023163"/>
    </source>
</evidence>
<name>A0A1D1YJE3_9ARAE</name>
<dbReference type="FunFam" id="1.10.10.10:FF:000037">
    <property type="entry name" value="Heat stress transcription factor B-4"/>
    <property type="match status" value="1"/>
</dbReference>
<evidence type="ECO:0000256" key="8">
    <source>
        <dbReference type="ARBA" id="ARBA00023242"/>
    </source>
</evidence>
<keyword evidence="7" id="KW-0804">Transcription</keyword>
<accession>A0A1D1YJE3</accession>
<evidence type="ECO:0000256" key="5">
    <source>
        <dbReference type="ARBA" id="ARBA00023016"/>
    </source>
</evidence>
<organism evidence="12">
    <name type="scientific">Anthurium amnicola</name>
    <dbReference type="NCBI Taxonomy" id="1678845"/>
    <lineage>
        <taxon>Eukaryota</taxon>
        <taxon>Viridiplantae</taxon>
        <taxon>Streptophyta</taxon>
        <taxon>Embryophyta</taxon>
        <taxon>Tracheophyta</taxon>
        <taxon>Spermatophyta</taxon>
        <taxon>Magnoliopsida</taxon>
        <taxon>Liliopsida</taxon>
        <taxon>Araceae</taxon>
        <taxon>Pothoideae</taxon>
        <taxon>Potheae</taxon>
        <taxon>Anthurium</taxon>
    </lineage>
</organism>
<dbReference type="EMBL" id="GDJX01013189">
    <property type="protein sequence ID" value="JAT54747.1"/>
    <property type="molecule type" value="Transcribed_RNA"/>
</dbReference>
<keyword evidence="3" id="KW-0597">Phosphoprotein</keyword>
<keyword evidence="8" id="KW-0539">Nucleus</keyword>
<evidence type="ECO:0000259" key="11">
    <source>
        <dbReference type="SMART" id="SM00415"/>
    </source>
</evidence>
<dbReference type="GO" id="GO:0003700">
    <property type="term" value="F:DNA-binding transcription factor activity"/>
    <property type="evidence" value="ECO:0007669"/>
    <property type="project" value="InterPro"/>
</dbReference>
<comment type="subunit">
    <text evidence="2">Homotrimer.</text>
</comment>